<proteinExistence type="predicted"/>
<accession>A0A1I5VFX7</accession>
<evidence type="ECO:0000313" key="1">
    <source>
        <dbReference type="EMBL" id="SFQ06380.1"/>
    </source>
</evidence>
<keyword evidence="2" id="KW-1185">Reference proteome</keyword>
<dbReference type="RefSeq" id="WP_092530717.1">
    <property type="nucleotide sequence ID" value="NZ_FOWW01000004.1"/>
</dbReference>
<evidence type="ECO:0000313" key="2">
    <source>
        <dbReference type="Proteomes" id="UP000198727"/>
    </source>
</evidence>
<dbReference type="Proteomes" id="UP000198727">
    <property type="component" value="Unassembled WGS sequence"/>
</dbReference>
<protein>
    <submittedName>
        <fullName evidence="1">Uncharacterized protein</fullName>
    </submittedName>
</protein>
<gene>
    <name evidence="1" type="ORF">SAMN05421810_104353</name>
</gene>
<dbReference type="EMBL" id="FOWW01000004">
    <property type="protein sequence ID" value="SFQ06380.1"/>
    <property type="molecule type" value="Genomic_DNA"/>
</dbReference>
<dbReference type="AlphaFoldDB" id="A0A1I5VFX7"/>
<dbReference type="OrthoDB" id="9796523at2"/>
<reference evidence="2" key="1">
    <citation type="submission" date="2016-10" db="EMBL/GenBank/DDBJ databases">
        <authorList>
            <person name="Varghese N."/>
            <person name="Submissions S."/>
        </authorList>
    </citation>
    <scope>NUCLEOTIDE SEQUENCE [LARGE SCALE GENOMIC DNA]</scope>
    <source>
        <strain evidence="2">CGMCC 4.5579</strain>
    </source>
</reference>
<name>A0A1I5VFX7_9PSEU</name>
<organism evidence="1 2">
    <name type="scientific">Amycolatopsis arida</name>
    <dbReference type="NCBI Taxonomy" id="587909"/>
    <lineage>
        <taxon>Bacteria</taxon>
        <taxon>Bacillati</taxon>
        <taxon>Actinomycetota</taxon>
        <taxon>Actinomycetes</taxon>
        <taxon>Pseudonocardiales</taxon>
        <taxon>Pseudonocardiaceae</taxon>
        <taxon>Amycolatopsis</taxon>
    </lineage>
</organism>
<sequence>MTAGRIGAPAAHPASNLARRLVRHVPHYDKADLRFTDFAPGVETAIERARARTADWTAAHRRNPSTGVWALMERVR</sequence>